<proteinExistence type="predicted"/>
<reference evidence="4" key="1">
    <citation type="submission" date="2022-08" db="EMBL/GenBank/DDBJ databases">
        <authorList>
            <person name="Volokhov D.V."/>
            <person name="Furtak V.A."/>
            <person name="Zagorodnyaya T.A."/>
        </authorList>
    </citation>
    <scope>NUCLEOTIDE SEQUENCE</scope>
    <source>
        <strain evidence="4">CSL10203-ORH2</strain>
    </source>
</reference>
<feature type="region of interest" description="Disordered" evidence="1">
    <location>
        <begin position="37"/>
        <end position="73"/>
    </location>
</feature>
<evidence type="ECO:0000256" key="2">
    <source>
        <dbReference type="SAM" id="SignalP"/>
    </source>
</evidence>
<feature type="chain" id="PRO_5046703199" evidence="2">
    <location>
        <begin position="25"/>
        <end position="344"/>
    </location>
</feature>
<dbReference type="SUPFAM" id="SSF56436">
    <property type="entry name" value="C-type lectin-like"/>
    <property type="match status" value="1"/>
</dbReference>
<organism evidence="4 5">
    <name type="scientific">Neisseria montereyensis</name>
    <dbReference type="NCBI Taxonomy" id="2973938"/>
    <lineage>
        <taxon>Bacteria</taxon>
        <taxon>Pseudomonadati</taxon>
        <taxon>Pseudomonadota</taxon>
        <taxon>Betaproteobacteria</taxon>
        <taxon>Neisseriales</taxon>
        <taxon>Neisseriaceae</taxon>
        <taxon>Neisseria</taxon>
    </lineage>
</organism>
<dbReference type="InterPro" id="IPR005532">
    <property type="entry name" value="SUMF_dom"/>
</dbReference>
<dbReference type="Proteomes" id="UP001166947">
    <property type="component" value="Unassembled WGS sequence"/>
</dbReference>
<name>A0ABT2FA75_9NEIS</name>
<evidence type="ECO:0000256" key="1">
    <source>
        <dbReference type="SAM" id="MobiDB-lite"/>
    </source>
</evidence>
<feature type="signal peptide" evidence="2">
    <location>
        <begin position="1"/>
        <end position="24"/>
    </location>
</feature>
<dbReference type="Pfam" id="PF03781">
    <property type="entry name" value="FGE-sulfatase"/>
    <property type="match status" value="1"/>
</dbReference>
<dbReference type="PROSITE" id="PS51257">
    <property type="entry name" value="PROKAR_LIPOPROTEIN"/>
    <property type="match status" value="1"/>
</dbReference>
<dbReference type="InterPro" id="IPR016187">
    <property type="entry name" value="CTDL_fold"/>
</dbReference>
<accession>A0ABT2FA75</accession>
<dbReference type="InterPro" id="IPR051043">
    <property type="entry name" value="Sulfatase_Mod_Factor_Kinase"/>
</dbReference>
<comment type="caution">
    <text evidence="4">The sequence shown here is derived from an EMBL/GenBank/DDBJ whole genome shotgun (WGS) entry which is preliminary data.</text>
</comment>
<sequence length="344" mass="37089">MKRTPFISHTTALTILAISIISLSACSEATNSAMTPVNANASSAGQNRTSSDHPPTFAKPDTTPFSPQTAPQSAQAVQNMVSIPAGTYTIGRNNGPAIEKPAHQVTLPAFKIDRTEVTNAAFAEYLNAMNIAVNKNFEGGYATRDDLPPESVRLIMEETRSSGLYPIIALDDPQARIGYQNGKFVVNEGYANHPVTESTWAGARAYCEWRGGHLPSEVEWEAAARGQDARLYPWGNSTPNSSRVFVSGRTGFTSEVGSRPAGASPFGALDMSGSEAEWTSSLLRPYPYNADDGRESADSLDDRVTRGGDYMYDANADTLTATHRNGFSNLPYRGHRHIGFRCAG</sequence>
<dbReference type="PANTHER" id="PTHR23150">
    <property type="entry name" value="SULFATASE MODIFYING FACTOR 1, 2"/>
    <property type="match status" value="1"/>
</dbReference>
<keyword evidence="2" id="KW-0732">Signal</keyword>
<evidence type="ECO:0000313" key="5">
    <source>
        <dbReference type="Proteomes" id="UP001166947"/>
    </source>
</evidence>
<feature type="compositionally biased region" description="Polar residues" evidence="1">
    <location>
        <begin position="63"/>
        <end position="73"/>
    </location>
</feature>
<dbReference type="Gene3D" id="3.90.1580.10">
    <property type="entry name" value="paralog of FGE (formylglycine-generating enzyme)"/>
    <property type="match status" value="1"/>
</dbReference>
<gene>
    <name evidence="4" type="ORF">NXS09_01910</name>
</gene>
<dbReference type="EMBL" id="JANUXW010000001">
    <property type="protein sequence ID" value="MCS4533057.1"/>
    <property type="molecule type" value="Genomic_DNA"/>
</dbReference>
<keyword evidence="5" id="KW-1185">Reference proteome</keyword>
<reference evidence="4" key="2">
    <citation type="journal article" date="2023" name="Curr. Microbiol.">
        <title>Neisseria montereyensis sp. nov., Isolated from Oropharynx of California Sea Lion (Zalophus californianus): Genomic, Phylogenetic, and Phenotypic Study.</title>
        <authorList>
            <person name="Volokhov D.V."/>
            <person name="Zagorodnyaya T.A."/>
            <person name="Furtak V.A."/>
            <person name="Nattanmai G."/>
            <person name="Randall L."/>
            <person name="Jose S."/>
            <person name="Gao Y."/>
            <person name="Gulland F.M."/>
            <person name="Eisenberg T."/>
            <person name="Delmonte P."/>
            <person name="Blom J."/>
            <person name="Mitchell K.K."/>
        </authorList>
    </citation>
    <scope>NUCLEOTIDE SEQUENCE</scope>
    <source>
        <strain evidence="4">CSL10203-ORH2</strain>
    </source>
</reference>
<protein>
    <submittedName>
        <fullName evidence="4">Formylglycine-generating enzyme family protein</fullName>
    </submittedName>
</protein>
<feature type="compositionally biased region" description="Polar residues" evidence="1">
    <location>
        <begin position="37"/>
        <end position="53"/>
    </location>
</feature>
<dbReference type="RefSeq" id="WP_259290868.1">
    <property type="nucleotide sequence ID" value="NZ_JANUXW010000001.1"/>
</dbReference>
<evidence type="ECO:0000259" key="3">
    <source>
        <dbReference type="Pfam" id="PF03781"/>
    </source>
</evidence>
<evidence type="ECO:0000313" key="4">
    <source>
        <dbReference type="EMBL" id="MCS4533057.1"/>
    </source>
</evidence>
<dbReference type="PANTHER" id="PTHR23150:SF19">
    <property type="entry name" value="FORMYLGLYCINE-GENERATING ENZYME"/>
    <property type="match status" value="1"/>
</dbReference>
<feature type="domain" description="Sulfatase-modifying factor enzyme-like" evidence="3">
    <location>
        <begin position="78"/>
        <end position="343"/>
    </location>
</feature>
<dbReference type="InterPro" id="IPR042095">
    <property type="entry name" value="SUMF_sf"/>
</dbReference>